<evidence type="ECO:0000256" key="3">
    <source>
        <dbReference type="ARBA" id="ARBA00023239"/>
    </source>
</evidence>
<evidence type="ECO:0000256" key="2">
    <source>
        <dbReference type="ARBA" id="ARBA00022490"/>
    </source>
</evidence>
<evidence type="ECO:0000256" key="6">
    <source>
        <dbReference type="ARBA" id="ARBA00056337"/>
    </source>
</evidence>
<evidence type="ECO:0000256" key="4">
    <source>
        <dbReference type="ARBA" id="ARBA00023270"/>
    </source>
</evidence>
<feature type="active site" description="Schiff-base intermediate with acetaldehyde" evidence="7">
    <location>
        <position position="191"/>
    </location>
</feature>
<comment type="subcellular location">
    <subcellularLocation>
        <location evidence="7">Cytoplasm</location>
    </subcellularLocation>
</comment>
<feature type="active site" description="Proton donor/acceptor" evidence="7">
    <location>
        <position position="128"/>
    </location>
</feature>
<evidence type="ECO:0000256" key="7">
    <source>
        <dbReference type="HAMAP-Rule" id="MF_00114"/>
    </source>
</evidence>
<dbReference type="UniPathway" id="UPA00002">
    <property type="reaction ID" value="UER00468"/>
</dbReference>
<reference evidence="8 9" key="1">
    <citation type="submission" date="2017-10" db="EMBL/GenBank/DDBJ databases">
        <title>Novel microbial diversity and functional potential in the marine mammal oral microbiome.</title>
        <authorList>
            <person name="Dudek N.K."/>
            <person name="Sun C.L."/>
            <person name="Burstein D."/>
            <person name="Kantor R.S."/>
            <person name="Aliaga Goltsman D.S."/>
            <person name="Bik E.M."/>
            <person name="Thomas B.C."/>
            <person name="Banfield J.F."/>
            <person name="Relman D.A."/>
        </authorList>
    </citation>
    <scope>NUCLEOTIDE SEQUENCE [LARGE SCALE GENOMIC DNA]</scope>
    <source>
        <strain evidence="8">DOLJORAL78_47_16</strain>
    </source>
</reference>
<comment type="function">
    <text evidence="6 7">Catalyzes a reversible aldol reaction between acetaldehyde and D-glyceraldehyde 3-phosphate to generate 2-deoxy-D-ribose 5-phosphate.</text>
</comment>
<dbReference type="PANTHER" id="PTHR10889">
    <property type="entry name" value="DEOXYRIBOSE-PHOSPHATE ALDOLASE"/>
    <property type="match status" value="1"/>
</dbReference>
<organism evidence="8 9">
    <name type="scientific">candidate division KSB3 bacterium</name>
    <dbReference type="NCBI Taxonomy" id="2044937"/>
    <lineage>
        <taxon>Bacteria</taxon>
        <taxon>candidate division KSB3</taxon>
    </lineage>
</organism>
<evidence type="ECO:0000256" key="5">
    <source>
        <dbReference type="ARBA" id="ARBA00048791"/>
    </source>
</evidence>
<keyword evidence="2 7" id="KW-0963">Cytoplasm</keyword>
<dbReference type="Pfam" id="PF01791">
    <property type="entry name" value="DeoC"/>
    <property type="match status" value="1"/>
</dbReference>
<dbReference type="SMART" id="SM01133">
    <property type="entry name" value="DeoC"/>
    <property type="match status" value="1"/>
</dbReference>
<proteinExistence type="inferred from homology"/>
<comment type="catalytic activity">
    <reaction evidence="5 7">
        <text>2-deoxy-D-ribose 5-phosphate = D-glyceraldehyde 3-phosphate + acetaldehyde</text>
        <dbReference type="Rhea" id="RHEA:12821"/>
        <dbReference type="ChEBI" id="CHEBI:15343"/>
        <dbReference type="ChEBI" id="CHEBI:59776"/>
        <dbReference type="ChEBI" id="CHEBI:62877"/>
        <dbReference type="EC" id="4.1.2.4"/>
    </reaction>
</comment>
<dbReference type="GO" id="GO:0004139">
    <property type="term" value="F:deoxyribose-phosphate aldolase activity"/>
    <property type="evidence" value="ECO:0007669"/>
    <property type="project" value="UniProtKB-UniRule"/>
</dbReference>
<evidence type="ECO:0000256" key="1">
    <source>
        <dbReference type="ARBA" id="ARBA00010936"/>
    </source>
</evidence>
<sequence length="260" mass="27640">MDRNELVTKITEEVMKRISQGGQQVSPVKGQQAVSGESSADLAQYIDHTLLKPNATQADFDKLCQEAIQFHFKSVCVNSGRVPYVTRKLQGTGVAVCSVVGFPLGAMDSRVKAFETRRAIEEGAKEIDMVLNVDALKSGDAQKVEEDVRAVRRATRGNTILKVILETCLLTDDEKVLACEICKKAGADFVKTSTGFSTGGATLEDVALMRRIVGPDIGVKASGGVRDVSTARAMIQAGATRLGTSSGVAIVTGAHSTSSY</sequence>
<keyword evidence="4 7" id="KW-0704">Schiff base</keyword>
<feature type="active site" description="Proton donor/acceptor" evidence="7">
    <location>
        <position position="220"/>
    </location>
</feature>
<dbReference type="InterPro" id="IPR011343">
    <property type="entry name" value="DeoC"/>
</dbReference>
<keyword evidence="3 7" id="KW-0456">Lyase</keyword>
<dbReference type="Gene3D" id="3.20.20.70">
    <property type="entry name" value="Aldolase class I"/>
    <property type="match status" value="1"/>
</dbReference>
<dbReference type="GO" id="GO:0016052">
    <property type="term" value="P:carbohydrate catabolic process"/>
    <property type="evidence" value="ECO:0007669"/>
    <property type="project" value="TreeGrafter"/>
</dbReference>
<dbReference type="FunFam" id="3.20.20.70:FF:000044">
    <property type="entry name" value="Deoxyribose-phosphate aldolase"/>
    <property type="match status" value="1"/>
</dbReference>
<dbReference type="AlphaFoldDB" id="A0A2G6KGU1"/>
<name>A0A2G6KGU1_9BACT</name>
<dbReference type="PIRSF" id="PIRSF001357">
    <property type="entry name" value="DeoC"/>
    <property type="match status" value="1"/>
</dbReference>
<dbReference type="CDD" id="cd00959">
    <property type="entry name" value="DeoC"/>
    <property type="match status" value="1"/>
</dbReference>
<dbReference type="NCBIfam" id="TIGR00126">
    <property type="entry name" value="deoC"/>
    <property type="match status" value="1"/>
</dbReference>
<comment type="pathway">
    <text evidence="7">Carbohydrate degradation; 2-deoxy-D-ribose 1-phosphate degradation; D-glyceraldehyde 3-phosphate and acetaldehyde from 2-deoxy-alpha-D-ribose 1-phosphate: step 2/2.</text>
</comment>
<dbReference type="EC" id="4.1.2.4" evidence="7"/>
<dbReference type="GO" id="GO:0006018">
    <property type="term" value="P:2-deoxyribose 1-phosphate catabolic process"/>
    <property type="evidence" value="ECO:0007669"/>
    <property type="project" value="UniProtKB-UniRule"/>
</dbReference>
<dbReference type="InterPro" id="IPR028581">
    <property type="entry name" value="DeoC_typeI"/>
</dbReference>
<dbReference type="PANTHER" id="PTHR10889:SF1">
    <property type="entry name" value="DEOXYRIBOSE-PHOSPHATE ALDOLASE"/>
    <property type="match status" value="1"/>
</dbReference>
<dbReference type="InterPro" id="IPR002915">
    <property type="entry name" value="DeoC/FbaB/LacD_aldolase"/>
</dbReference>
<evidence type="ECO:0000313" key="9">
    <source>
        <dbReference type="Proteomes" id="UP000230821"/>
    </source>
</evidence>
<evidence type="ECO:0000313" key="8">
    <source>
        <dbReference type="EMBL" id="PIE34029.1"/>
    </source>
</evidence>
<comment type="caution">
    <text evidence="8">The sequence shown here is derived from an EMBL/GenBank/DDBJ whole genome shotgun (WGS) entry which is preliminary data.</text>
</comment>
<comment type="similarity">
    <text evidence="1 7">Belongs to the DeoC/FbaB aldolase family. DeoC type 1 subfamily.</text>
</comment>
<accession>A0A2G6KGU1</accession>
<dbReference type="InterPro" id="IPR013785">
    <property type="entry name" value="Aldolase_TIM"/>
</dbReference>
<dbReference type="GO" id="GO:0005737">
    <property type="term" value="C:cytoplasm"/>
    <property type="evidence" value="ECO:0007669"/>
    <property type="project" value="UniProtKB-SubCell"/>
</dbReference>
<dbReference type="GO" id="GO:0009264">
    <property type="term" value="P:deoxyribonucleotide catabolic process"/>
    <property type="evidence" value="ECO:0007669"/>
    <property type="project" value="UniProtKB-UniRule"/>
</dbReference>
<protein>
    <recommendedName>
        <fullName evidence="7">Deoxyribose-phosphate aldolase</fullName>
        <shortName evidence="7">DERA</shortName>
        <ecNumber evidence="7">4.1.2.4</ecNumber>
    </recommendedName>
    <alternativeName>
        <fullName evidence="7">2-deoxy-D-ribose 5-phosphate aldolase</fullName>
    </alternativeName>
    <alternativeName>
        <fullName evidence="7">Phosphodeoxyriboaldolase</fullName>
        <shortName evidence="7">Deoxyriboaldolase</shortName>
    </alternativeName>
</protein>
<dbReference type="Proteomes" id="UP000230821">
    <property type="component" value="Unassembled WGS sequence"/>
</dbReference>
<dbReference type="HAMAP" id="MF_00114">
    <property type="entry name" value="DeoC_type1"/>
    <property type="match status" value="1"/>
</dbReference>
<dbReference type="EMBL" id="PDSK01000092">
    <property type="protein sequence ID" value="PIE34029.1"/>
    <property type="molecule type" value="Genomic_DNA"/>
</dbReference>
<gene>
    <name evidence="7" type="primary">deoC</name>
    <name evidence="8" type="ORF">CSA56_08925</name>
</gene>
<dbReference type="SUPFAM" id="SSF51569">
    <property type="entry name" value="Aldolase"/>
    <property type="match status" value="1"/>
</dbReference>